<evidence type="ECO:0000313" key="2">
    <source>
        <dbReference type="Proteomes" id="UP000001449"/>
    </source>
</evidence>
<dbReference type="RefSeq" id="XP_002287464.1">
    <property type="nucleotide sequence ID" value="XM_002287428.1"/>
</dbReference>
<dbReference type="KEGG" id="tps:THAPSDRAFT_21452"/>
<dbReference type="CDD" id="cd07067">
    <property type="entry name" value="HP_PGM_like"/>
    <property type="match status" value="1"/>
</dbReference>
<dbReference type="AlphaFoldDB" id="B8BVC1"/>
<evidence type="ECO:0008006" key="3">
    <source>
        <dbReference type="Google" id="ProtNLM"/>
    </source>
</evidence>
<reference evidence="1 2" key="2">
    <citation type="journal article" date="2008" name="Nature">
        <title>The Phaeodactylum genome reveals the evolutionary history of diatom genomes.</title>
        <authorList>
            <person name="Bowler C."/>
            <person name="Allen A.E."/>
            <person name="Badger J.H."/>
            <person name="Grimwood J."/>
            <person name="Jabbari K."/>
            <person name="Kuo A."/>
            <person name="Maheswari U."/>
            <person name="Martens C."/>
            <person name="Maumus F."/>
            <person name="Otillar R.P."/>
            <person name="Rayko E."/>
            <person name="Salamov A."/>
            <person name="Vandepoele K."/>
            <person name="Beszteri B."/>
            <person name="Gruber A."/>
            <person name="Heijde M."/>
            <person name="Katinka M."/>
            <person name="Mock T."/>
            <person name="Valentin K."/>
            <person name="Verret F."/>
            <person name="Berges J.A."/>
            <person name="Brownlee C."/>
            <person name="Cadoret J.P."/>
            <person name="Chiovitti A."/>
            <person name="Choi C.J."/>
            <person name="Coesel S."/>
            <person name="De Martino A."/>
            <person name="Detter J.C."/>
            <person name="Durkin C."/>
            <person name="Falciatore A."/>
            <person name="Fournet J."/>
            <person name="Haruta M."/>
            <person name="Huysman M.J."/>
            <person name="Jenkins B.D."/>
            <person name="Jiroutova K."/>
            <person name="Jorgensen R.E."/>
            <person name="Joubert Y."/>
            <person name="Kaplan A."/>
            <person name="Kroger N."/>
            <person name="Kroth P.G."/>
            <person name="La Roche J."/>
            <person name="Lindquist E."/>
            <person name="Lommer M."/>
            <person name="Martin-Jezequel V."/>
            <person name="Lopez P.J."/>
            <person name="Lucas S."/>
            <person name="Mangogna M."/>
            <person name="McGinnis K."/>
            <person name="Medlin L.K."/>
            <person name="Montsant A."/>
            <person name="Oudot-Le Secq M.P."/>
            <person name="Napoli C."/>
            <person name="Obornik M."/>
            <person name="Parker M.S."/>
            <person name="Petit J.L."/>
            <person name="Porcel B.M."/>
            <person name="Poulsen N."/>
            <person name="Robison M."/>
            <person name="Rychlewski L."/>
            <person name="Rynearson T.A."/>
            <person name="Schmutz J."/>
            <person name="Shapiro H."/>
            <person name="Siaut M."/>
            <person name="Stanley M."/>
            <person name="Sussman M.R."/>
            <person name="Taylor A.R."/>
            <person name="Vardi A."/>
            <person name="von Dassow P."/>
            <person name="Vyverman W."/>
            <person name="Willis A."/>
            <person name="Wyrwicz L.S."/>
            <person name="Rokhsar D.S."/>
            <person name="Weissenbach J."/>
            <person name="Armbrust E.V."/>
            <person name="Green B.R."/>
            <person name="Van de Peer Y."/>
            <person name="Grigoriev I.V."/>
        </authorList>
    </citation>
    <scope>NUCLEOTIDE SEQUENCE [LARGE SCALE GENOMIC DNA]</scope>
    <source>
        <strain evidence="1 2">CCMP1335</strain>
    </source>
</reference>
<sequence length="270" mass="30453">MPKQHIYFVRYGLTKYPLIENVGPYDSPLHPIHGNEQGIAISRRLASMSSPPDVVYSSSLHRAVSTSQLIVHALGKTKNSVRVEDGLIEWLTPSVRIFLCRSRCVRCNNSFLFQLQLTVEPDGSRLSPRTVQQLIDMTFTEIDPDYKSVNPLATDPNNVSEGAPYFFESEEYLMTRARVTMDRILENADGKNFCIVSHTPTAQAMALYLEGAASLKESKLGPWPLGGITLFTRDEGEEKWNMEMYADCSHMPGEYKNGLKEWSLPCLTKK</sequence>
<dbReference type="SUPFAM" id="SSF53254">
    <property type="entry name" value="Phosphoglycerate mutase-like"/>
    <property type="match status" value="1"/>
</dbReference>
<proteinExistence type="predicted"/>
<dbReference type="EMBL" id="CM000639">
    <property type="protein sequence ID" value="EED94907.1"/>
    <property type="molecule type" value="Genomic_DNA"/>
</dbReference>
<dbReference type="InParanoid" id="B8BVC1"/>
<dbReference type="InterPro" id="IPR013078">
    <property type="entry name" value="His_Pase_superF_clade-1"/>
</dbReference>
<gene>
    <name evidence="1" type="ORF">THAPSDRAFT_21452</name>
</gene>
<dbReference type="Gene3D" id="3.40.50.1240">
    <property type="entry name" value="Phosphoglycerate mutase-like"/>
    <property type="match status" value="1"/>
</dbReference>
<dbReference type="InterPro" id="IPR029033">
    <property type="entry name" value="His_PPase_superfam"/>
</dbReference>
<dbReference type="OMA" id="TENQSIW"/>
<dbReference type="Pfam" id="PF00300">
    <property type="entry name" value="His_Phos_1"/>
    <property type="match status" value="1"/>
</dbReference>
<accession>B8BVC1</accession>
<dbReference type="PANTHER" id="PTHR16469:SF27">
    <property type="entry name" value="UBIQUITIN-ASSOCIATED AND SH3 DOMAIN-CONTAINING BA-RELATED"/>
    <property type="match status" value="1"/>
</dbReference>
<dbReference type="Proteomes" id="UP000001449">
    <property type="component" value="Chromosome 2"/>
</dbReference>
<protein>
    <recommendedName>
        <fullName evidence="3">Phosphoglycerate mutase</fullName>
    </recommendedName>
</protein>
<dbReference type="PaxDb" id="35128-Thaps21452"/>
<name>B8BVC1_THAPS</name>
<organism evidence="1 2">
    <name type="scientific">Thalassiosira pseudonana</name>
    <name type="common">Marine diatom</name>
    <name type="synonym">Cyclotella nana</name>
    <dbReference type="NCBI Taxonomy" id="35128"/>
    <lineage>
        <taxon>Eukaryota</taxon>
        <taxon>Sar</taxon>
        <taxon>Stramenopiles</taxon>
        <taxon>Ochrophyta</taxon>
        <taxon>Bacillariophyta</taxon>
        <taxon>Coscinodiscophyceae</taxon>
        <taxon>Thalassiosirophycidae</taxon>
        <taxon>Thalassiosirales</taxon>
        <taxon>Thalassiosiraceae</taxon>
        <taxon>Thalassiosira</taxon>
    </lineage>
</organism>
<evidence type="ECO:0000313" key="1">
    <source>
        <dbReference type="EMBL" id="EED94907.1"/>
    </source>
</evidence>
<keyword evidence="2" id="KW-1185">Reference proteome</keyword>
<dbReference type="GeneID" id="7452461"/>
<dbReference type="InterPro" id="IPR051710">
    <property type="entry name" value="Phosphatase_SH3-domain"/>
</dbReference>
<reference evidence="1 2" key="1">
    <citation type="journal article" date="2004" name="Science">
        <title>The genome of the diatom Thalassiosira pseudonana: ecology, evolution, and metabolism.</title>
        <authorList>
            <person name="Armbrust E.V."/>
            <person name="Berges J.A."/>
            <person name="Bowler C."/>
            <person name="Green B.R."/>
            <person name="Martinez D."/>
            <person name="Putnam N.H."/>
            <person name="Zhou S."/>
            <person name="Allen A.E."/>
            <person name="Apt K.E."/>
            <person name="Bechner M."/>
            <person name="Brzezinski M.A."/>
            <person name="Chaal B.K."/>
            <person name="Chiovitti A."/>
            <person name="Davis A.K."/>
            <person name="Demarest M.S."/>
            <person name="Detter J.C."/>
            <person name="Glavina T."/>
            <person name="Goodstein D."/>
            <person name="Hadi M.Z."/>
            <person name="Hellsten U."/>
            <person name="Hildebrand M."/>
            <person name="Jenkins B.D."/>
            <person name="Jurka J."/>
            <person name="Kapitonov V.V."/>
            <person name="Kroger N."/>
            <person name="Lau W.W."/>
            <person name="Lane T.W."/>
            <person name="Larimer F.W."/>
            <person name="Lippmeier J.C."/>
            <person name="Lucas S."/>
            <person name="Medina M."/>
            <person name="Montsant A."/>
            <person name="Obornik M."/>
            <person name="Parker M.S."/>
            <person name="Palenik B."/>
            <person name="Pazour G.J."/>
            <person name="Richardson P.M."/>
            <person name="Rynearson T.A."/>
            <person name="Saito M.A."/>
            <person name="Schwartz D.C."/>
            <person name="Thamatrakoln K."/>
            <person name="Valentin K."/>
            <person name="Vardi A."/>
            <person name="Wilkerson F.P."/>
            <person name="Rokhsar D.S."/>
        </authorList>
    </citation>
    <scope>NUCLEOTIDE SEQUENCE [LARGE SCALE GENOMIC DNA]</scope>
    <source>
        <strain evidence="1 2">CCMP1335</strain>
    </source>
</reference>
<dbReference type="HOGENOM" id="CLU_1032403_0_0_1"/>
<dbReference type="PANTHER" id="PTHR16469">
    <property type="entry name" value="UBIQUITIN-ASSOCIATED AND SH3 DOMAIN-CONTAINING BA-RELATED"/>
    <property type="match status" value="1"/>
</dbReference>